<dbReference type="Pfam" id="PF13716">
    <property type="entry name" value="CRAL_TRIO_2"/>
    <property type="match status" value="1"/>
</dbReference>
<feature type="region of interest" description="Disordered" evidence="2">
    <location>
        <begin position="1253"/>
        <end position="1293"/>
    </location>
</feature>
<dbReference type="PANTHER" id="PTHR22826:SF106">
    <property type="entry name" value="TRIO, ISOFORM A"/>
    <property type="match status" value="1"/>
</dbReference>
<dbReference type="Pfam" id="PF22697">
    <property type="entry name" value="SOS1_NGEF_PH"/>
    <property type="match status" value="1"/>
</dbReference>
<evidence type="ECO:0000256" key="2">
    <source>
        <dbReference type="SAM" id="MobiDB-lite"/>
    </source>
</evidence>
<dbReference type="SMART" id="SM00516">
    <property type="entry name" value="SEC14"/>
    <property type="match status" value="1"/>
</dbReference>
<dbReference type="InterPro" id="IPR055251">
    <property type="entry name" value="SOS1_NGEF_PH"/>
</dbReference>
<organism evidence="5 6">
    <name type="scientific">Hypsibius exemplaris</name>
    <name type="common">Freshwater tardigrade</name>
    <dbReference type="NCBI Taxonomy" id="2072580"/>
    <lineage>
        <taxon>Eukaryota</taxon>
        <taxon>Metazoa</taxon>
        <taxon>Ecdysozoa</taxon>
        <taxon>Tardigrada</taxon>
        <taxon>Eutardigrada</taxon>
        <taxon>Parachela</taxon>
        <taxon>Hypsibioidea</taxon>
        <taxon>Hypsibiidae</taxon>
        <taxon>Hypsibius</taxon>
    </lineage>
</organism>
<dbReference type="SMART" id="SM00233">
    <property type="entry name" value="PH"/>
    <property type="match status" value="1"/>
</dbReference>
<feature type="domain" description="PH" evidence="3">
    <location>
        <begin position="1488"/>
        <end position="1608"/>
    </location>
</feature>
<evidence type="ECO:0000313" key="5">
    <source>
        <dbReference type="EMBL" id="OWA50990.1"/>
    </source>
</evidence>
<dbReference type="EMBL" id="MTYJ01000210">
    <property type="protein sequence ID" value="OWA50990.1"/>
    <property type="molecule type" value="Genomic_DNA"/>
</dbReference>
<dbReference type="Gene3D" id="1.20.900.10">
    <property type="entry name" value="Dbl homology (DH) domain"/>
    <property type="match status" value="1"/>
</dbReference>
<dbReference type="GO" id="GO:0005737">
    <property type="term" value="C:cytoplasm"/>
    <property type="evidence" value="ECO:0007669"/>
    <property type="project" value="TreeGrafter"/>
</dbReference>
<dbReference type="Pfam" id="PF00435">
    <property type="entry name" value="Spectrin"/>
    <property type="match status" value="2"/>
</dbReference>
<dbReference type="GO" id="GO:0005085">
    <property type="term" value="F:guanyl-nucleotide exchange factor activity"/>
    <property type="evidence" value="ECO:0007669"/>
    <property type="project" value="UniProtKB-KW"/>
</dbReference>
<dbReference type="Proteomes" id="UP000192578">
    <property type="component" value="Unassembled WGS sequence"/>
</dbReference>
<feature type="region of interest" description="Disordered" evidence="2">
    <location>
        <begin position="1637"/>
        <end position="1696"/>
    </location>
</feature>
<feature type="domain" description="DH" evidence="4">
    <location>
        <begin position="1296"/>
        <end position="1476"/>
    </location>
</feature>
<gene>
    <name evidence="5" type="ORF">BV898_15491</name>
</gene>
<feature type="compositionally biased region" description="Polar residues" evidence="2">
    <location>
        <begin position="31"/>
        <end position="44"/>
    </location>
</feature>
<sequence length="1753" mass="198134">MSHHPHPSPHHHQQQQQQQHGLIRNGAAAGQNGTPRQNESPLQSVLRSGTCILSGGRDRQGGAILTFPRNSPALEKVRLDDLGILLDHLTSIPSEEVRRHGFTIIIDMRDHGSRWNNVKDILRGLQERFTQSIRTILIVKPDSFTHKPNLSKYGSEILLISVDQLTKYLNVSELTTDLGGTLHYDHREWLSLRSKVQEFTTFTADVLKKMDQHKQAMLHHGELANDLPAVEALIVRHHVLREELDMYPVEKLSERGKQILAAVDPRSAGDMRLGPSTAARPNIGIANNPDLQAALSRLRLQVERLDGIRGLLHKAWQIRLDNLEQCKHLRSFEQQAEQMLGWINFNRKKFLATYTDIGISSASVKTLEQLHKPFHLECSETFHVIERVIDLGNKMKANHHYASPAIGSITTKLRDERDAFRVGLEDRGKILDLSAVFHRKVEEFKAKSPGWAAACEATWSPLDSGSLEAVQRNHEEMTKSMAQLYSETHSCSKELMHNLDRHFFFCHRVLSDSICFDGSSLLKTMHGSGEVISGDSETARAEFTRAGHYIRDLVTAVQKEHAYLITLCKKTKGALEDQWALRLYQEELRQVIRWIQKDADPFLASNREIGQNLADANKHRAVHAAFEKNAKNTYSNADQLLEASHVLMEKQGFNVEDVQISAEQLHRCVTEFRGKVQARHKMLDTACSFFEQVAVLTPLLERANNPPPIEPRVLESLELIIEEVQRLKHEKQAVVETRADAKQVGCKLLQQLVDSSMADSADYQHVYATLGTILQHREQVDETFEQRRRQLEIFQRFRMFERSVMEISEKVAVWSESVQQHSMSGGGERLSADQAAQEYGRVKSRLAELQTLSDQAGNRGQELLELLEGFDPVSTTVDGEPMSCRVNVCLQELADHLGNFAEDAETYRLYLRNILQLHKCNSHGQQILDSMRHLQGVLRNLSLRLVSLEDSRRVLEVYARHQANVEKLHGIVRTFETSAHDIAANDVDAADVAERLRDVISKQWDSLYKLSEDLGRGITTGVKFYHTAEKVCAFLQGLQKEYQYDEDWCSKLRDKAEAMEQMVRKHIKTKDDFMTFCSNLRKTSETFLKFVSRSYTTFTDNKESLHGVDTQINGLLGHIKRLEDDVLALWGHRKKQFDFCLQFISVETSAQKVIKWIEGTGEDYLSTRTSVGNTQAATEALLAEHNDFIRNSKENTEKIGMVMMLAEGLVKNGQNPHAAGIKSCVQAVGEHQRNFLSRMDAYRLQLEIKLGRVSNKVPPPPPEPLTDRNSDGSLDSKLHAMSGSHVSVEEAKKAKQRDGVMSELLSSERSYVKSLSDLIQCFVHEAKTCASGIRPPPGLSAKLPRIFGNIEDIYDFHNEVFLKELEKYEMMPEDCAHCFMTWSPKFDMYVEFCKDQGATAAAVQEPTVVEYFSKVQSFYNLPSTHTIGFYLIMPVQRITRYKELLEKLLKNCVDERGEIREALDLMRNQPKKTNFAMNLDLLDNYDEPLEQLGELILIDAFQVSEPKQRIPKTHQRQVFLFELAILFTKKTDVPGSKDPKFVYKNKLMTAGLGITEDDKESPSFVIWMGRTGTPTSQHSSSGDTKFVLRAPSLDVKQAWIQKLRQVVLDNCVNRSLSVALDIAASRAVGTTAAAAAAVSGSGVTPRNNCHRNRGSRDSKDYEDSLSLEEASGSTERYSIVSDHSSSTTTDSDKGLYEHGIPAERLSGLPFRERLENAANSTLPLRVAQCRAATLLLNISIDARETQHGSVVEN</sequence>
<dbReference type="PROSITE" id="PS50003">
    <property type="entry name" value="PH_DOMAIN"/>
    <property type="match status" value="1"/>
</dbReference>
<proteinExistence type="predicted"/>
<dbReference type="SMART" id="SM00325">
    <property type="entry name" value="RhoGEF"/>
    <property type="match status" value="1"/>
</dbReference>
<dbReference type="SUPFAM" id="SSF46966">
    <property type="entry name" value="Spectrin repeat"/>
    <property type="match status" value="4"/>
</dbReference>
<comment type="caution">
    <text evidence="5">The sequence shown here is derived from an EMBL/GenBank/DDBJ whole genome shotgun (WGS) entry which is preliminary data.</text>
</comment>
<feature type="region of interest" description="Disordered" evidence="2">
    <location>
        <begin position="1"/>
        <end position="44"/>
    </location>
</feature>
<protein>
    <submittedName>
        <fullName evidence="5">Triple functional domain protein</fullName>
    </submittedName>
</protein>
<dbReference type="SUPFAM" id="SSF50729">
    <property type="entry name" value="PH domain-like"/>
    <property type="match status" value="1"/>
</dbReference>
<dbReference type="InterPro" id="IPR001849">
    <property type="entry name" value="PH_domain"/>
</dbReference>
<dbReference type="PROSITE" id="PS50010">
    <property type="entry name" value="DH_2"/>
    <property type="match status" value="1"/>
</dbReference>
<evidence type="ECO:0000259" key="3">
    <source>
        <dbReference type="PROSITE" id="PS50003"/>
    </source>
</evidence>
<evidence type="ECO:0000259" key="4">
    <source>
        <dbReference type="PROSITE" id="PS50010"/>
    </source>
</evidence>
<dbReference type="Gene3D" id="2.30.29.30">
    <property type="entry name" value="Pleckstrin-homology domain (PH domain)/Phosphotyrosine-binding domain (PTB)"/>
    <property type="match status" value="1"/>
</dbReference>
<keyword evidence="1" id="KW-0344">Guanine-nucleotide releasing factor</keyword>
<dbReference type="CDD" id="cd00170">
    <property type="entry name" value="SEC14"/>
    <property type="match status" value="1"/>
</dbReference>
<dbReference type="SUPFAM" id="SSF52087">
    <property type="entry name" value="CRAL/TRIO domain"/>
    <property type="match status" value="1"/>
</dbReference>
<dbReference type="InterPro" id="IPR035899">
    <property type="entry name" value="DBL_dom_sf"/>
</dbReference>
<dbReference type="SUPFAM" id="SSF48065">
    <property type="entry name" value="DBL homology domain (DH-domain)"/>
    <property type="match status" value="1"/>
</dbReference>
<dbReference type="SMART" id="SM00150">
    <property type="entry name" value="SPEC"/>
    <property type="match status" value="6"/>
</dbReference>
<dbReference type="InterPro" id="IPR051336">
    <property type="entry name" value="RhoGEF_Guanine_NuclExch_SF"/>
</dbReference>
<dbReference type="InterPro" id="IPR036865">
    <property type="entry name" value="CRAL-TRIO_dom_sf"/>
</dbReference>
<feature type="compositionally biased region" description="Basic and acidic residues" evidence="2">
    <location>
        <begin position="1265"/>
        <end position="1278"/>
    </location>
</feature>
<evidence type="ECO:0000313" key="6">
    <source>
        <dbReference type="Proteomes" id="UP000192578"/>
    </source>
</evidence>
<dbReference type="Pfam" id="PF00621">
    <property type="entry name" value="RhoGEF"/>
    <property type="match status" value="1"/>
</dbReference>
<dbReference type="CDD" id="cd00176">
    <property type="entry name" value="SPEC"/>
    <property type="match status" value="2"/>
</dbReference>
<evidence type="ECO:0000256" key="1">
    <source>
        <dbReference type="ARBA" id="ARBA00022658"/>
    </source>
</evidence>
<dbReference type="InterPro" id="IPR001251">
    <property type="entry name" value="CRAL-TRIO_dom"/>
</dbReference>
<name>A0A9X6RKI7_HYPEX</name>
<dbReference type="PANTHER" id="PTHR22826">
    <property type="entry name" value="RHO GUANINE EXCHANGE FACTOR-RELATED"/>
    <property type="match status" value="1"/>
</dbReference>
<dbReference type="CDD" id="cd00160">
    <property type="entry name" value="RhoGEF"/>
    <property type="match status" value="1"/>
</dbReference>
<reference evidence="6" key="1">
    <citation type="submission" date="2017-01" db="EMBL/GenBank/DDBJ databases">
        <title>Comparative genomics of anhydrobiosis in the tardigrade Hypsibius dujardini.</title>
        <authorList>
            <person name="Yoshida Y."/>
            <person name="Koutsovoulos G."/>
            <person name="Laetsch D."/>
            <person name="Stevens L."/>
            <person name="Kumar S."/>
            <person name="Horikawa D."/>
            <person name="Ishino K."/>
            <person name="Komine S."/>
            <person name="Tomita M."/>
            <person name="Blaxter M."/>
            <person name="Arakawa K."/>
        </authorList>
    </citation>
    <scope>NUCLEOTIDE SEQUENCE [LARGE SCALE GENOMIC DNA]</scope>
    <source>
        <strain evidence="6">Z151</strain>
    </source>
</reference>
<keyword evidence="6" id="KW-1185">Reference proteome</keyword>
<dbReference type="InterPro" id="IPR011993">
    <property type="entry name" value="PH-like_dom_sf"/>
</dbReference>
<accession>A0A9X6RKI7</accession>
<dbReference type="InterPro" id="IPR018159">
    <property type="entry name" value="Spectrin/alpha-actinin"/>
</dbReference>
<feature type="compositionally biased region" description="Basic residues" evidence="2">
    <location>
        <begin position="1"/>
        <end position="13"/>
    </location>
</feature>
<dbReference type="Gene3D" id="1.20.58.60">
    <property type="match status" value="4"/>
</dbReference>
<dbReference type="InterPro" id="IPR000219">
    <property type="entry name" value="DH_dom"/>
</dbReference>
<dbReference type="GO" id="GO:0019898">
    <property type="term" value="C:extrinsic component of membrane"/>
    <property type="evidence" value="ECO:0007669"/>
    <property type="project" value="TreeGrafter"/>
</dbReference>
<dbReference type="InterPro" id="IPR002017">
    <property type="entry name" value="Spectrin_repeat"/>
</dbReference>
<dbReference type="OrthoDB" id="10256089at2759"/>